<feature type="compositionally biased region" description="Acidic residues" evidence="1">
    <location>
        <begin position="420"/>
        <end position="434"/>
    </location>
</feature>
<feature type="compositionally biased region" description="Gly residues" evidence="1">
    <location>
        <begin position="387"/>
        <end position="401"/>
    </location>
</feature>
<evidence type="ECO:0000256" key="1">
    <source>
        <dbReference type="SAM" id="MobiDB-lite"/>
    </source>
</evidence>
<accession>A0AA36D5S5</accession>
<protein>
    <submittedName>
        <fullName evidence="3">Uncharacterized protein</fullName>
    </submittedName>
</protein>
<evidence type="ECO:0000256" key="2">
    <source>
        <dbReference type="SAM" id="SignalP"/>
    </source>
</evidence>
<evidence type="ECO:0000313" key="4">
    <source>
        <dbReference type="Proteomes" id="UP001177023"/>
    </source>
</evidence>
<feature type="compositionally biased region" description="Low complexity" evidence="1">
    <location>
        <begin position="662"/>
        <end position="672"/>
    </location>
</feature>
<feature type="signal peptide" evidence="2">
    <location>
        <begin position="1"/>
        <end position="19"/>
    </location>
</feature>
<feature type="chain" id="PRO_5041315493" evidence="2">
    <location>
        <begin position="20"/>
        <end position="1348"/>
    </location>
</feature>
<proteinExistence type="predicted"/>
<keyword evidence="4" id="KW-1185">Reference proteome</keyword>
<dbReference type="EMBL" id="CATQJA010002659">
    <property type="protein sequence ID" value="CAJ0580347.1"/>
    <property type="molecule type" value="Genomic_DNA"/>
</dbReference>
<organism evidence="3 4">
    <name type="scientific">Mesorhabditis spiculigera</name>
    <dbReference type="NCBI Taxonomy" id="96644"/>
    <lineage>
        <taxon>Eukaryota</taxon>
        <taxon>Metazoa</taxon>
        <taxon>Ecdysozoa</taxon>
        <taxon>Nematoda</taxon>
        <taxon>Chromadorea</taxon>
        <taxon>Rhabditida</taxon>
        <taxon>Rhabditina</taxon>
        <taxon>Rhabditomorpha</taxon>
        <taxon>Rhabditoidea</taxon>
        <taxon>Rhabditidae</taxon>
        <taxon>Mesorhabditinae</taxon>
        <taxon>Mesorhabditis</taxon>
    </lineage>
</organism>
<reference evidence="3" key="1">
    <citation type="submission" date="2023-06" db="EMBL/GenBank/DDBJ databases">
        <authorList>
            <person name="Delattre M."/>
        </authorList>
    </citation>
    <scope>NUCLEOTIDE SEQUENCE</scope>
    <source>
        <strain evidence="3">AF72</strain>
    </source>
</reference>
<feature type="compositionally biased region" description="Low complexity" evidence="1">
    <location>
        <begin position="482"/>
        <end position="494"/>
    </location>
</feature>
<feature type="compositionally biased region" description="Acidic residues" evidence="1">
    <location>
        <begin position="373"/>
        <end position="386"/>
    </location>
</feature>
<keyword evidence="2" id="KW-0732">Signal</keyword>
<name>A0AA36D5S5_9BILA</name>
<sequence>MRTALLAGYLLGCSLCINAAPTTVQPGADGSVVNSGTSNDFNDVWRAWMMFNGFTQDFSGVTAPPGIDWSWLIGGSGPIEIDKVTPPPGFDWSWALNPSTATTTQKAATTDSTTYYIYLWQMWLRAQGYTGDVSLVTPPPNMDWSWLVSAAKSANGGVPDFSTVTGPGGLNYQWIVSQATAAANANGATQTTTVSLQWLWQMWLKSQGYTGDASLVTPPPNMDWSWLMTAYKNSNGGNLDFSSVTAPSGMNYQWIVSQATAAQNAADATQTTTVSLQWLWQMWLKSQGYTGDASLVTPPPNMDWSWLMTAYKNSNGSRPDFSAVTAPSGLNYQWILSHAQNNAPSNGIGTKAPGQAPGGDDQEAGGRSGERESGDDDSNPAEEIGDEGSGNGDNGGAGGNPAPGAPQNDIPQNPNGQNPGDDESEGGGSSEEDTENGKTKAPAQSGNGPAGNNDAEEGSGSAVEDAGNGKTKAPGQGGDAPAGGNDSEEGSGSSEEGDSSSESSEEDSGTGGNGNVGNGGSSETGSGNGDSGNGNPSGSGGSGSTGNGSPSNGGSGSGESAETGNGTNGSPGAEGSGNPHAPGDLGNGNGSGSDEGSPAGTADSESPNGDSGHGNGTAESGDSGNGNNDGAPNGGSGNGNGTSGGSGNPGGSGDSGNGSTTGNGTTVSPGNGTSNGTGSGTISDDDYANDIEAQYRCNRTIQGQKGTFFIRSNIRHFRRTGQDWAKCSILCIAKADCIGIERTDTACYEIGSAEALDAKDGICVASSAPEGCSLVPLYSNGTFLFAQNADDRTMIGYMSTTPNNCGATISIRPLAKQLSGAADRMYTYSSRTAQLVNLGWKDSGNLIGYLWPGGRTGNCNPAPGASKNDTGADADPVLTSDDVSKNATWRCTGIPERQGKTGTFLIESNLRYYRLNNNHVAFCFSYCINNPRCGGVEKTNDSCYEIASSTKLRDSLVFATNATLTSGQVYIRNTICSDLPPVKQLRKAFLQGVTTPYRWGLIPSGFAEGNSGACLASEQPTNCPGLEKLYAFNNGTAITSNQTAYPGSTFIGYFTSIPNYCGATMPVNGWTRASDQGRIYTIPNIAPGWTDTALVTAGWTKAAWVGYFWPGLRTGNCDPPTVAPIAPDPVTGNEPWQCTADRQGLAGDFLIPTPYAYFRLSNTTLTNCEDGCLAKASCVGVERLATGDCYEVAGVDPISSLLVNVASTVVTNGTVRMLVRSRSTTAPPHRWGAKVAGTTAEDAGFCLAASSPANCTGLKKIYAKPDGTVLAVEGANPPADYQLLGYYSSVANQCGATVPVITYSRVTDGDRMYAVIGPADNLIKLGFVKTASWLAYFWPGGAAGNCPV</sequence>
<feature type="region of interest" description="Disordered" evidence="1">
    <location>
        <begin position="343"/>
        <end position="685"/>
    </location>
</feature>
<evidence type="ECO:0000313" key="3">
    <source>
        <dbReference type="EMBL" id="CAJ0580347.1"/>
    </source>
</evidence>
<gene>
    <name evidence="3" type="ORF">MSPICULIGERA_LOCUS18545</name>
</gene>
<dbReference type="Proteomes" id="UP001177023">
    <property type="component" value="Unassembled WGS sequence"/>
</dbReference>
<feature type="compositionally biased region" description="Gly residues" evidence="1">
    <location>
        <begin position="509"/>
        <end position="557"/>
    </location>
</feature>
<comment type="caution">
    <text evidence="3">The sequence shown here is derived from an EMBL/GenBank/DDBJ whole genome shotgun (WGS) entry which is preliminary data.</text>
</comment>
<feature type="compositionally biased region" description="Gly residues" evidence="1">
    <location>
        <begin position="566"/>
        <end position="575"/>
    </location>
</feature>
<feature type="compositionally biased region" description="Acidic residues" evidence="1">
    <location>
        <begin position="495"/>
        <end position="508"/>
    </location>
</feature>
<feature type="compositionally biased region" description="Gly residues" evidence="1">
    <location>
        <begin position="632"/>
        <end position="661"/>
    </location>
</feature>
<feature type="non-terminal residue" evidence="3">
    <location>
        <position position="1"/>
    </location>
</feature>
<feature type="compositionally biased region" description="Low complexity" evidence="1">
    <location>
        <begin position="620"/>
        <end position="631"/>
    </location>
</feature>